<dbReference type="SUPFAM" id="SSF53187">
    <property type="entry name" value="Zn-dependent exopeptidases"/>
    <property type="match status" value="1"/>
</dbReference>
<dbReference type="EMBL" id="JAENIK010000011">
    <property type="protein sequence ID" value="MBK1816693.1"/>
    <property type="molecule type" value="Genomic_DNA"/>
</dbReference>
<dbReference type="SMART" id="SM00646">
    <property type="entry name" value="Ami_3"/>
    <property type="match status" value="1"/>
</dbReference>
<dbReference type="Gene3D" id="3.40.630.40">
    <property type="entry name" value="Zn-dependent exopeptidases"/>
    <property type="match status" value="1"/>
</dbReference>
<name>A0A934R1K4_9BACT</name>
<dbReference type="GO" id="GO:0009253">
    <property type="term" value="P:peptidoglycan catabolic process"/>
    <property type="evidence" value="ECO:0007669"/>
    <property type="project" value="InterPro"/>
</dbReference>
<keyword evidence="5" id="KW-0732">Signal</keyword>
<feature type="domain" description="MurNAc-LAA" evidence="6">
    <location>
        <begin position="109"/>
        <end position="218"/>
    </location>
</feature>
<evidence type="ECO:0000256" key="1">
    <source>
        <dbReference type="ARBA" id="ARBA00001561"/>
    </source>
</evidence>
<sequence>MSLFVKIPLCVSACALFISCAGPSGPSATPSSVGRDVYGHRPGPKGFKTVIIDAGHGGKDPGAVSRHTHQREKDLALDTAKRIAGELRGDFKVILMRGDDTFIDLDERVDRANKHGGAILVSMHYNSGPSPIRGPETYYWRVDSHGLAVRCQQAMAQVSPVEVGNRGLVRRRIRLTRNPEIPCVLLEGGYLSNPAEARLAGDAGYRQKLANAIAGAIRTQARIGDAGTGPLPRPINAPPSRPTDAPE</sequence>
<feature type="region of interest" description="Disordered" evidence="4">
    <location>
        <begin position="223"/>
        <end position="247"/>
    </location>
</feature>
<accession>A0A934R1K4</accession>
<dbReference type="PANTHER" id="PTHR30404:SF0">
    <property type="entry name" value="N-ACETYLMURAMOYL-L-ALANINE AMIDASE AMIC"/>
    <property type="match status" value="1"/>
</dbReference>
<reference evidence="7" key="1">
    <citation type="submission" date="2021-01" db="EMBL/GenBank/DDBJ databases">
        <title>Modified the classification status of verrucomicrobia.</title>
        <authorList>
            <person name="Feng X."/>
        </authorList>
    </citation>
    <scope>NUCLEOTIDE SEQUENCE</scope>
    <source>
        <strain evidence="7">JCM 18052</strain>
    </source>
</reference>
<dbReference type="GO" id="GO:0008745">
    <property type="term" value="F:N-acetylmuramoyl-L-alanine amidase activity"/>
    <property type="evidence" value="ECO:0007669"/>
    <property type="project" value="UniProtKB-EC"/>
</dbReference>
<evidence type="ECO:0000256" key="4">
    <source>
        <dbReference type="SAM" id="MobiDB-lite"/>
    </source>
</evidence>
<evidence type="ECO:0000256" key="3">
    <source>
        <dbReference type="ARBA" id="ARBA00022801"/>
    </source>
</evidence>
<gene>
    <name evidence="7" type="ORF">JIN84_13790</name>
</gene>
<dbReference type="Proteomes" id="UP000600139">
    <property type="component" value="Unassembled WGS sequence"/>
</dbReference>
<dbReference type="EC" id="3.5.1.28" evidence="2"/>
<evidence type="ECO:0000256" key="2">
    <source>
        <dbReference type="ARBA" id="ARBA00011901"/>
    </source>
</evidence>
<dbReference type="PROSITE" id="PS51257">
    <property type="entry name" value="PROKAR_LIPOPROTEIN"/>
    <property type="match status" value="1"/>
</dbReference>
<feature type="chain" id="PRO_5037367331" description="N-acetylmuramoyl-L-alanine amidase" evidence="5">
    <location>
        <begin position="22"/>
        <end position="247"/>
    </location>
</feature>
<keyword evidence="3" id="KW-0378">Hydrolase</keyword>
<feature type="compositionally biased region" description="Pro residues" evidence="4">
    <location>
        <begin position="231"/>
        <end position="241"/>
    </location>
</feature>
<dbReference type="RefSeq" id="WP_200351622.1">
    <property type="nucleotide sequence ID" value="NZ_JAENIK010000011.1"/>
</dbReference>
<dbReference type="AlphaFoldDB" id="A0A934R1K4"/>
<evidence type="ECO:0000256" key="5">
    <source>
        <dbReference type="SAM" id="SignalP"/>
    </source>
</evidence>
<organism evidence="7 8">
    <name type="scientific">Luteolibacter yonseiensis</name>
    <dbReference type="NCBI Taxonomy" id="1144680"/>
    <lineage>
        <taxon>Bacteria</taxon>
        <taxon>Pseudomonadati</taxon>
        <taxon>Verrucomicrobiota</taxon>
        <taxon>Verrucomicrobiia</taxon>
        <taxon>Verrucomicrobiales</taxon>
        <taxon>Verrucomicrobiaceae</taxon>
        <taxon>Luteolibacter</taxon>
    </lineage>
</organism>
<evidence type="ECO:0000313" key="8">
    <source>
        <dbReference type="Proteomes" id="UP000600139"/>
    </source>
</evidence>
<feature type="signal peptide" evidence="5">
    <location>
        <begin position="1"/>
        <end position="21"/>
    </location>
</feature>
<evidence type="ECO:0000313" key="7">
    <source>
        <dbReference type="EMBL" id="MBK1816693.1"/>
    </source>
</evidence>
<dbReference type="GO" id="GO:0030288">
    <property type="term" value="C:outer membrane-bounded periplasmic space"/>
    <property type="evidence" value="ECO:0007669"/>
    <property type="project" value="TreeGrafter"/>
</dbReference>
<keyword evidence="8" id="KW-1185">Reference proteome</keyword>
<dbReference type="InterPro" id="IPR002508">
    <property type="entry name" value="MurNAc-LAA_cat"/>
</dbReference>
<dbReference type="CDD" id="cd02696">
    <property type="entry name" value="MurNAc-LAA"/>
    <property type="match status" value="1"/>
</dbReference>
<dbReference type="PANTHER" id="PTHR30404">
    <property type="entry name" value="N-ACETYLMURAMOYL-L-ALANINE AMIDASE"/>
    <property type="match status" value="1"/>
</dbReference>
<evidence type="ECO:0000259" key="6">
    <source>
        <dbReference type="SMART" id="SM00646"/>
    </source>
</evidence>
<protein>
    <recommendedName>
        <fullName evidence="2">N-acetylmuramoyl-L-alanine amidase</fullName>
        <ecNumber evidence="2">3.5.1.28</ecNumber>
    </recommendedName>
</protein>
<dbReference type="InterPro" id="IPR050695">
    <property type="entry name" value="N-acetylmuramoyl_amidase_3"/>
</dbReference>
<proteinExistence type="predicted"/>
<dbReference type="Pfam" id="PF01520">
    <property type="entry name" value="Amidase_3"/>
    <property type="match status" value="1"/>
</dbReference>
<comment type="caution">
    <text evidence="7">The sequence shown here is derived from an EMBL/GenBank/DDBJ whole genome shotgun (WGS) entry which is preliminary data.</text>
</comment>
<comment type="catalytic activity">
    <reaction evidence="1">
        <text>Hydrolyzes the link between N-acetylmuramoyl residues and L-amino acid residues in certain cell-wall glycopeptides.</text>
        <dbReference type="EC" id="3.5.1.28"/>
    </reaction>
</comment>